<evidence type="ECO:0000256" key="1">
    <source>
        <dbReference type="ARBA" id="ARBA00008853"/>
    </source>
</evidence>
<dbReference type="GO" id="GO:0005509">
    <property type="term" value="F:calcium ion binding"/>
    <property type="evidence" value="ECO:0007669"/>
    <property type="project" value="TreeGrafter"/>
</dbReference>
<feature type="domain" description="SMP-30/Gluconolactonase/LRE-like region" evidence="2">
    <location>
        <begin position="9"/>
        <end position="251"/>
    </location>
</feature>
<dbReference type="PANTHER" id="PTHR10907:SF47">
    <property type="entry name" value="REGUCALCIN"/>
    <property type="match status" value="1"/>
</dbReference>
<dbReference type="InterPro" id="IPR011042">
    <property type="entry name" value="6-blade_b-propeller_TolB-like"/>
</dbReference>
<dbReference type="InterPro" id="IPR005511">
    <property type="entry name" value="SMP-30"/>
</dbReference>
<evidence type="ECO:0000313" key="3">
    <source>
        <dbReference type="EMBL" id="PWF41430.1"/>
    </source>
</evidence>
<dbReference type="InterPro" id="IPR013658">
    <property type="entry name" value="SGL"/>
</dbReference>
<dbReference type="Pfam" id="PF08450">
    <property type="entry name" value="SGL"/>
    <property type="match status" value="1"/>
</dbReference>
<evidence type="ECO:0000259" key="2">
    <source>
        <dbReference type="Pfam" id="PF08450"/>
    </source>
</evidence>
<reference evidence="3 4" key="1">
    <citation type="submission" date="2018-04" db="EMBL/GenBank/DDBJ databases">
        <title>Massilia violaceinigra sp. nov., a novel purple-pigmented bacterium isolated from Tianshan glacier, Xinjiang, China.</title>
        <authorList>
            <person name="Wang H."/>
        </authorList>
    </citation>
    <scope>NUCLEOTIDE SEQUENCE [LARGE SCALE GENOMIC DNA]</scope>
    <source>
        <strain evidence="3 4">B448-2</strain>
    </source>
</reference>
<gene>
    <name evidence="3" type="ORF">C7C56_024605</name>
</gene>
<dbReference type="AlphaFoldDB" id="A0A2U2HE04"/>
<dbReference type="Gene3D" id="2.120.10.30">
    <property type="entry name" value="TolB, C-terminal domain"/>
    <property type="match status" value="1"/>
</dbReference>
<name>A0A2U2HE04_9BURK</name>
<dbReference type="OrthoDB" id="9775406at2"/>
<sequence length="281" mass="29081">MHNHATEPGHGLRWDARAGRWWWSGADAPALHAWAPGDGAARTSKLPEGAGLLAHCRSGRLLLGLPKRLCLTEAPAAGVGRAQLRVRALVAVDAAEPRTQICDGRTDRGGKLVFGTGNAGGDQRPIGSFYQYSRQHGLRRLALPAVAQAASICFSGDGRRLYFADAAIGRILHCAYDSGRAAVSAVGVFAQLDGAARPRGAVVDADGCLWSAQPGQLLRYDPAGKVLSRLAIDCGTPAFGGAGMDQLMVAGAAGLVGLAGAAAGLADALYDDHDVAWATQT</sequence>
<dbReference type="SUPFAM" id="SSF63829">
    <property type="entry name" value="Calcium-dependent phosphotriesterase"/>
    <property type="match status" value="1"/>
</dbReference>
<accession>A0A2U2HE04</accession>
<keyword evidence="4" id="KW-1185">Reference proteome</keyword>
<dbReference type="PANTHER" id="PTHR10907">
    <property type="entry name" value="REGUCALCIN"/>
    <property type="match status" value="1"/>
</dbReference>
<comment type="similarity">
    <text evidence="1">Belongs to the SMP-30/CGR1 family.</text>
</comment>
<dbReference type="Proteomes" id="UP000241421">
    <property type="component" value="Unassembled WGS sequence"/>
</dbReference>
<dbReference type="GO" id="GO:0004341">
    <property type="term" value="F:gluconolactonase activity"/>
    <property type="evidence" value="ECO:0007669"/>
    <property type="project" value="TreeGrafter"/>
</dbReference>
<proteinExistence type="inferred from homology"/>
<comment type="caution">
    <text evidence="3">The sequence shown here is derived from an EMBL/GenBank/DDBJ whole genome shotgun (WGS) entry which is preliminary data.</text>
</comment>
<dbReference type="GO" id="GO:0019853">
    <property type="term" value="P:L-ascorbic acid biosynthetic process"/>
    <property type="evidence" value="ECO:0007669"/>
    <property type="project" value="TreeGrafter"/>
</dbReference>
<evidence type="ECO:0000313" key="4">
    <source>
        <dbReference type="Proteomes" id="UP000241421"/>
    </source>
</evidence>
<dbReference type="PRINTS" id="PR01790">
    <property type="entry name" value="SMP30FAMILY"/>
</dbReference>
<protein>
    <submittedName>
        <fullName evidence="3">SMP-30/gluconolaconase/LRE-like protein</fullName>
    </submittedName>
</protein>
<dbReference type="EMBL" id="PXWF02000312">
    <property type="protein sequence ID" value="PWF41430.1"/>
    <property type="molecule type" value="Genomic_DNA"/>
</dbReference>
<dbReference type="RefSeq" id="WP_106759991.1">
    <property type="nucleotide sequence ID" value="NZ_PXWF02000312.1"/>
</dbReference>
<organism evidence="3 4">
    <name type="scientific">Massilia glaciei</name>
    <dbReference type="NCBI Taxonomy" id="1524097"/>
    <lineage>
        <taxon>Bacteria</taxon>
        <taxon>Pseudomonadati</taxon>
        <taxon>Pseudomonadota</taxon>
        <taxon>Betaproteobacteria</taxon>
        <taxon>Burkholderiales</taxon>
        <taxon>Oxalobacteraceae</taxon>
        <taxon>Telluria group</taxon>
        <taxon>Massilia</taxon>
    </lineage>
</organism>